<dbReference type="EMBL" id="GECZ01005767">
    <property type="protein sequence ID" value="JAS64002.1"/>
    <property type="molecule type" value="Transcribed_RNA"/>
</dbReference>
<evidence type="ECO:0000313" key="1">
    <source>
        <dbReference type="EMBL" id="JAS64002.1"/>
    </source>
</evidence>
<sequence>MVSSGSYLDESVLGGIYNFRIHNSFYHRIGTLLPIEDNSPKYAQIYLYDVNTATEQRLRNKANQNCDRTLMQEIALHLNEVNAYVRSFRTMADICLETGNN</sequence>
<gene>
    <name evidence="1" type="ORF">g.50028</name>
</gene>
<evidence type="ECO:0008006" key="2">
    <source>
        <dbReference type="Google" id="ProtNLM"/>
    </source>
</evidence>
<protein>
    <recommendedName>
        <fullName evidence="2">Helitron helicase-like domain-containing protein</fullName>
    </recommendedName>
</protein>
<dbReference type="PANTHER" id="PTHR45786:SF74">
    <property type="entry name" value="ATP-DEPENDENT DNA HELICASE"/>
    <property type="match status" value="1"/>
</dbReference>
<name>A0A1B6GNI5_9HEMI</name>
<accession>A0A1B6GNI5</accession>
<dbReference type="AlphaFoldDB" id="A0A1B6GNI5"/>
<reference evidence="1" key="1">
    <citation type="submission" date="2015-11" db="EMBL/GenBank/DDBJ databases">
        <title>De novo transcriptome assembly of four potential Pierce s Disease insect vectors from Arizona vineyards.</title>
        <authorList>
            <person name="Tassone E.E."/>
        </authorList>
    </citation>
    <scope>NUCLEOTIDE SEQUENCE</scope>
</reference>
<organism evidence="1">
    <name type="scientific">Cuerna arida</name>
    <dbReference type="NCBI Taxonomy" id="1464854"/>
    <lineage>
        <taxon>Eukaryota</taxon>
        <taxon>Metazoa</taxon>
        <taxon>Ecdysozoa</taxon>
        <taxon>Arthropoda</taxon>
        <taxon>Hexapoda</taxon>
        <taxon>Insecta</taxon>
        <taxon>Pterygota</taxon>
        <taxon>Neoptera</taxon>
        <taxon>Paraneoptera</taxon>
        <taxon>Hemiptera</taxon>
        <taxon>Auchenorrhyncha</taxon>
        <taxon>Membracoidea</taxon>
        <taxon>Cicadellidae</taxon>
        <taxon>Cicadellinae</taxon>
        <taxon>Proconiini</taxon>
        <taxon>Cuerna</taxon>
    </lineage>
</organism>
<dbReference type="PANTHER" id="PTHR45786">
    <property type="entry name" value="DNA BINDING PROTEIN-LIKE"/>
    <property type="match status" value="1"/>
</dbReference>
<feature type="non-terminal residue" evidence="1">
    <location>
        <position position="101"/>
    </location>
</feature>
<proteinExistence type="predicted"/>